<dbReference type="FunFam" id="3.10.20.370:FF:000001">
    <property type="entry name" value="Retrovirus-related Pol polyprotein from transposon 17.6-like protein"/>
    <property type="match status" value="1"/>
</dbReference>
<gene>
    <name evidence="3" type="ORF">ElyMa_006271500</name>
</gene>
<sequence length="317" mass="35489">MYSKGEVASYHLLAAGRLEAGVISCKRSLSSALTKSGSHSRSLECMGLAVDCLETLSSERVKAIQKLKEPENVSELRTVLGMFNYMAKFVPQMSSILQPMSALLRKETSFLWGPEQQTAFDSAKGKISAASFMSFFDINKPTIVSADASSYGIGGALLQVDGIKIVPIAFVSRTLSNTEKHYAQIEKECLAAIWACEKFSRYLVGLPSFTLETDHRPLVPIMMKKDLDKTPIRCQRLLIRMMKFNARIIHKPGKELMIADTLSRFPLQCDDDTNIEETVTEYVDFLEDNIAITADISGRQYCNHSWQVKQHKMCYST</sequence>
<dbReference type="Proteomes" id="UP000762676">
    <property type="component" value="Unassembled WGS sequence"/>
</dbReference>
<keyword evidence="4" id="KW-1185">Reference proteome</keyword>
<dbReference type="EMBL" id="BMAT01012595">
    <property type="protein sequence ID" value="GFR95320.1"/>
    <property type="molecule type" value="Genomic_DNA"/>
</dbReference>
<proteinExistence type="predicted"/>
<evidence type="ECO:0000259" key="2">
    <source>
        <dbReference type="Pfam" id="PF17919"/>
    </source>
</evidence>
<accession>A0AAV4HCY4</accession>
<dbReference type="Gene3D" id="3.30.70.270">
    <property type="match status" value="1"/>
</dbReference>
<protein>
    <submittedName>
        <fullName evidence="3">Pol polyprotein</fullName>
    </submittedName>
</protein>
<reference evidence="3 4" key="1">
    <citation type="journal article" date="2021" name="Elife">
        <title>Chloroplast acquisition without the gene transfer in kleptoplastic sea slugs, Plakobranchus ocellatus.</title>
        <authorList>
            <person name="Maeda T."/>
            <person name="Takahashi S."/>
            <person name="Yoshida T."/>
            <person name="Shimamura S."/>
            <person name="Takaki Y."/>
            <person name="Nagai Y."/>
            <person name="Toyoda A."/>
            <person name="Suzuki Y."/>
            <person name="Arimoto A."/>
            <person name="Ishii H."/>
            <person name="Satoh N."/>
            <person name="Nishiyama T."/>
            <person name="Hasebe M."/>
            <person name="Maruyama T."/>
            <person name="Minagawa J."/>
            <person name="Obokata J."/>
            <person name="Shigenobu S."/>
        </authorList>
    </citation>
    <scope>NUCLEOTIDE SEQUENCE [LARGE SCALE GENOMIC DNA]</scope>
</reference>
<keyword evidence="1" id="KW-0511">Multifunctional enzyme</keyword>
<comment type="caution">
    <text evidence="3">The sequence shown here is derived from an EMBL/GenBank/DDBJ whole genome shotgun (WGS) entry which is preliminary data.</text>
</comment>
<evidence type="ECO:0000313" key="4">
    <source>
        <dbReference type="Proteomes" id="UP000762676"/>
    </source>
</evidence>
<dbReference type="PANTHER" id="PTHR37984:SF5">
    <property type="entry name" value="PROTEIN NYNRIN-LIKE"/>
    <property type="match status" value="1"/>
</dbReference>
<dbReference type="Pfam" id="PF17919">
    <property type="entry name" value="RT_RNaseH_2"/>
    <property type="match status" value="1"/>
</dbReference>
<dbReference type="InterPro" id="IPR043128">
    <property type="entry name" value="Rev_trsase/Diguanyl_cyclase"/>
</dbReference>
<dbReference type="InterPro" id="IPR043502">
    <property type="entry name" value="DNA/RNA_pol_sf"/>
</dbReference>
<dbReference type="FunFam" id="3.30.70.270:FF:000023">
    <property type="entry name" value="Pol"/>
    <property type="match status" value="1"/>
</dbReference>
<dbReference type="SUPFAM" id="SSF56672">
    <property type="entry name" value="DNA/RNA polymerases"/>
    <property type="match status" value="1"/>
</dbReference>
<organism evidence="3 4">
    <name type="scientific">Elysia marginata</name>
    <dbReference type="NCBI Taxonomy" id="1093978"/>
    <lineage>
        <taxon>Eukaryota</taxon>
        <taxon>Metazoa</taxon>
        <taxon>Spiralia</taxon>
        <taxon>Lophotrochozoa</taxon>
        <taxon>Mollusca</taxon>
        <taxon>Gastropoda</taxon>
        <taxon>Heterobranchia</taxon>
        <taxon>Euthyneura</taxon>
        <taxon>Panpulmonata</taxon>
        <taxon>Sacoglossa</taxon>
        <taxon>Placobranchoidea</taxon>
        <taxon>Plakobranchidae</taxon>
        <taxon>Elysia</taxon>
    </lineage>
</organism>
<dbReference type="InterPro" id="IPR041577">
    <property type="entry name" value="RT_RNaseH_2"/>
</dbReference>
<dbReference type="InterPro" id="IPR050951">
    <property type="entry name" value="Retrovirus_Pol_polyprotein"/>
</dbReference>
<dbReference type="CDD" id="cd09274">
    <property type="entry name" value="RNase_HI_RT_Ty3"/>
    <property type="match status" value="1"/>
</dbReference>
<dbReference type="GO" id="GO:0003824">
    <property type="term" value="F:catalytic activity"/>
    <property type="evidence" value="ECO:0007669"/>
    <property type="project" value="UniProtKB-KW"/>
</dbReference>
<dbReference type="PANTHER" id="PTHR37984">
    <property type="entry name" value="PROTEIN CBG26694"/>
    <property type="match status" value="1"/>
</dbReference>
<feature type="domain" description="Reverse transcriptase/retrotransposon-derived protein RNase H-like" evidence="2">
    <location>
        <begin position="112"/>
        <end position="209"/>
    </location>
</feature>
<dbReference type="AlphaFoldDB" id="A0AAV4HCY4"/>
<evidence type="ECO:0000313" key="3">
    <source>
        <dbReference type="EMBL" id="GFR95320.1"/>
    </source>
</evidence>
<name>A0AAV4HCY4_9GAST</name>
<evidence type="ECO:0000256" key="1">
    <source>
        <dbReference type="ARBA" id="ARBA00023268"/>
    </source>
</evidence>